<evidence type="ECO:0000313" key="2">
    <source>
        <dbReference type="Proteomes" id="UP000694856"/>
    </source>
</evidence>
<keyword evidence="2" id="KW-1185">Reference proteome</keyword>
<accession>A0A8B8RG18</accession>
<dbReference type="RefSeq" id="XP_032316911.1">
    <property type="nucleotide sequence ID" value="XM_032461020.1"/>
</dbReference>
<organism evidence="2 3">
    <name type="scientific">Camelus ferus</name>
    <name type="common">Wild bactrian camel</name>
    <name type="synonym">Camelus bactrianus ferus</name>
    <dbReference type="NCBI Taxonomy" id="419612"/>
    <lineage>
        <taxon>Eukaryota</taxon>
        <taxon>Metazoa</taxon>
        <taxon>Chordata</taxon>
        <taxon>Craniata</taxon>
        <taxon>Vertebrata</taxon>
        <taxon>Euteleostomi</taxon>
        <taxon>Mammalia</taxon>
        <taxon>Eutheria</taxon>
        <taxon>Laurasiatheria</taxon>
        <taxon>Artiodactyla</taxon>
        <taxon>Tylopoda</taxon>
        <taxon>Camelidae</taxon>
        <taxon>Camelus</taxon>
    </lineage>
</organism>
<feature type="region of interest" description="Disordered" evidence="1">
    <location>
        <begin position="78"/>
        <end position="210"/>
    </location>
</feature>
<dbReference type="Proteomes" id="UP000694856">
    <property type="component" value="Chromosome 18"/>
</dbReference>
<name>A0A8B8RG18_CAMFR</name>
<evidence type="ECO:0000256" key="1">
    <source>
        <dbReference type="SAM" id="MobiDB-lite"/>
    </source>
</evidence>
<proteinExistence type="predicted"/>
<sequence length="237" mass="24472">MAVGEEEGAGPGPGGSLRAAVWGRGRAAPEGPWGLPRRPRLSSVCRGTATVTYFLEEGRPPRCAGVFTLRLSQLPWVGSRWRQSRASSDPLDSAGSSSDIPLSSSTEVEETCPGPGSSHCRSSSGCGPPLSARVRRGGCCARGCSRRLPAQPGETVAAAAPETPEITVAPKAQPREGATGTNRDLSARRPGHPSLRTCTRPPSPPFAPGARSVAAAALSCDPTPVSSFLLSSRVPVE</sequence>
<evidence type="ECO:0000313" key="3">
    <source>
        <dbReference type="RefSeq" id="XP_032316911.1"/>
    </source>
</evidence>
<feature type="region of interest" description="Disordered" evidence="1">
    <location>
        <begin position="1"/>
        <end position="39"/>
    </location>
</feature>
<protein>
    <submittedName>
        <fullName evidence="3">Uncharacterized protein LOC116657620 isoform X3</fullName>
    </submittedName>
</protein>
<reference evidence="3" key="1">
    <citation type="submission" date="2025-08" db="UniProtKB">
        <authorList>
            <consortium name="RefSeq"/>
        </authorList>
    </citation>
    <scope>IDENTIFICATION</scope>
    <source>
        <tissue evidence="3">Ear skin</tissue>
    </source>
</reference>
<dbReference type="GeneID" id="116657620"/>
<dbReference type="AlphaFoldDB" id="A0A8B8RG18"/>
<feature type="compositionally biased region" description="Low complexity" evidence="1">
    <location>
        <begin position="112"/>
        <end position="132"/>
    </location>
</feature>
<gene>
    <name evidence="3" type="primary">LOC116657620</name>
</gene>
<feature type="compositionally biased region" description="Low complexity" evidence="1">
    <location>
        <begin position="154"/>
        <end position="170"/>
    </location>
</feature>
<feature type="compositionally biased region" description="Low complexity" evidence="1">
    <location>
        <begin position="87"/>
        <end position="99"/>
    </location>
</feature>